<keyword evidence="3" id="KW-1185">Reference proteome</keyword>
<dbReference type="OrthoDB" id="2019833at2759"/>
<name>A0A1R3KEI1_9ROSI</name>
<evidence type="ECO:0000256" key="1">
    <source>
        <dbReference type="SAM" id="MobiDB-lite"/>
    </source>
</evidence>
<feature type="region of interest" description="Disordered" evidence="1">
    <location>
        <begin position="70"/>
        <end position="91"/>
    </location>
</feature>
<gene>
    <name evidence="2" type="ORF">COLO4_08820</name>
</gene>
<evidence type="ECO:0000313" key="2">
    <source>
        <dbReference type="EMBL" id="OMP05483.1"/>
    </source>
</evidence>
<accession>A0A1R3KEI1</accession>
<reference evidence="3" key="1">
    <citation type="submission" date="2013-09" db="EMBL/GenBank/DDBJ databases">
        <title>Corchorus olitorius genome sequencing.</title>
        <authorList>
            <person name="Alam M."/>
            <person name="Haque M.S."/>
            <person name="Islam M.S."/>
            <person name="Emdad E.M."/>
            <person name="Islam M.M."/>
            <person name="Ahmed B."/>
            <person name="Halim A."/>
            <person name="Hossen Q.M.M."/>
            <person name="Hossain M.Z."/>
            <person name="Ahmed R."/>
            <person name="Khan M.M."/>
            <person name="Islam R."/>
            <person name="Rashid M.M."/>
            <person name="Khan S.A."/>
            <person name="Rahman M.S."/>
            <person name="Alam M."/>
            <person name="Yahiya A.S."/>
            <person name="Khan M.S."/>
            <person name="Azam M.S."/>
            <person name="Haque T."/>
            <person name="Lashkar M.Z.H."/>
            <person name="Akhand A.I."/>
            <person name="Morshed G."/>
            <person name="Roy S."/>
            <person name="Uddin K.S."/>
            <person name="Rabeya T."/>
            <person name="Hossain A.S."/>
            <person name="Chowdhury A."/>
            <person name="Snigdha A.R."/>
            <person name="Mortoza M.S."/>
            <person name="Matin S.A."/>
            <person name="Hoque S.M.E."/>
            <person name="Islam M.K."/>
            <person name="Roy D.K."/>
            <person name="Haider R."/>
            <person name="Moosa M.M."/>
            <person name="Elias S.M."/>
            <person name="Hasan A.M."/>
            <person name="Jahan S."/>
            <person name="Shafiuddin M."/>
            <person name="Mahmood N."/>
            <person name="Shommy N.S."/>
        </authorList>
    </citation>
    <scope>NUCLEOTIDE SEQUENCE [LARGE SCALE GENOMIC DNA]</scope>
    <source>
        <strain evidence="3">cv. O-4</strain>
    </source>
</reference>
<comment type="caution">
    <text evidence="2">The sequence shown here is derived from an EMBL/GenBank/DDBJ whole genome shotgun (WGS) entry which is preliminary data.</text>
</comment>
<feature type="compositionally biased region" description="Basic and acidic residues" evidence="1">
    <location>
        <begin position="77"/>
        <end position="91"/>
    </location>
</feature>
<organism evidence="2 3">
    <name type="scientific">Corchorus olitorius</name>
    <dbReference type="NCBI Taxonomy" id="93759"/>
    <lineage>
        <taxon>Eukaryota</taxon>
        <taxon>Viridiplantae</taxon>
        <taxon>Streptophyta</taxon>
        <taxon>Embryophyta</taxon>
        <taxon>Tracheophyta</taxon>
        <taxon>Spermatophyta</taxon>
        <taxon>Magnoliopsida</taxon>
        <taxon>eudicotyledons</taxon>
        <taxon>Gunneridae</taxon>
        <taxon>Pentapetalae</taxon>
        <taxon>rosids</taxon>
        <taxon>malvids</taxon>
        <taxon>Malvales</taxon>
        <taxon>Malvaceae</taxon>
        <taxon>Grewioideae</taxon>
        <taxon>Apeibeae</taxon>
        <taxon>Corchorus</taxon>
    </lineage>
</organism>
<protein>
    <submittedName>
        <fullName evidence="2">Binding protein</fullName>
    </submittedName>
</protein>
<dbReference type="Proteomes" id="UP000187203">
    <property type="component" value="Unassembled WGS sequence"/>
</dbReference>
<dbReference type="EMBL" id="AWUE01013970">
    <property type="protein sequence ID" value="OMP05483.1"/>
    <property type="molecule type" value="Genomic_DNA"/>
</dbReference>
<dbReference type="STRING" id="93759.A0A1R3KEI1"/>
<proteinExistence type="predicted"/>
<dbReference type="AlphaFoldDB" id="A0A1R3KEI1"/>
<evidence type="ECO:0000313" key="3">
    <source>
        <dbReference type="Proteomes" id="UP000187203"/>
    </source>
</evidence>
<sequence>MQKDEEKLEVIRQLSLAGQVLKDENMELRKKYTVKESPKKWSPLEIQLNTRQRQARKELEYRKTRQYQGEATQIRSKLGETEHNSDLENNDRSFKSQRFASKVLVEMPKRDLVSWISFIDGRVKPWDLVLAHKLFDAMPQRNLVS</sequence>